<gene>
    <name evidence="2" type="ORF">ACG02S_11190</name>
</gene>
<sequence length="437" mass="46427">MHRTPFFRLFLLALCLAAGPLSAQTPPASLLAPAAWQLDGGSQWQGGHLQVAASPEDRVVHTATRPVTLPAGASWRASVTLAAVQPEATDATLGLTLHGADGTVIAVLLRPRERDLVVSRAIQQKWIGPLLRRVPAPSLAGDAGAPHTLVVDSQGSRLTVSVDGQEVGRSEVYDLEPVRIGVRSSRGQALVQALTLEATGVDERLARLSGARALPGAVVLLQEGFQTKRSAAGAAKAVTGLFGKLLGKGDDGAQAGASDDAWGDNWADDGSRFERDTGRKRLVLEGLRDETAAWTVPASRFPLDYAGTAVTARVRVQGRGEDHRAGVMLQGRPSATAKQAEGRALLTAMWGENTLWLHEYDAAKDKWQLLRSVPWPADGAAEITLRLVTSDDKAWVFVDGRLVAHHANVEPLRVGGGGLRAEGRTRLEASSFVISEI</sequence>
<keyword evidence="3" id="KW-1185">Reference proteome</keyword>
<protein>
    <recommendedName>
        <fullName evidence="4">3-keto-disaccharide hydrolase domain-containing protein</fullName>
    </recommendedName>
</protein>
<feature type="chain" id="PRO_5047228023" description="3-keto-disaccharide hydrolase domain-containing protein" evidence="1">
    <location>
        <begin position="24"/>
        <end position="437"/>
    </location>
</feature>
<organism evidence="2 3">
    <name type="scientific">Pelomonas dachongensis</name>
    <dbReference type="NCBI Taxonomy" id="3299029"/>
    <lineage>
        <taxon>Bacteria</taxon>
        <taxon>Pseudomonadati</taxon>
        <taxon>Pseudomonadota</taxon>
        <taxon>Betaproteobacteria</taxon>
        <taxon>Burkholderiales</taxon>
        <taxon>Sphaerotilaceae</taxon>
        <taxon>Roseateles</taxon>
    </lineage>
</organism>
<dbReference type="Gene3D" id="2.60.120.560">
    <property type="entry name" value="Exo-inulinase, domain 1"/>
    <property type="match status" value="1"/>
</dbReference>
<evidence type="ECO:0000313" key="3">
    <source>
        <dbReference type="Proteomes" id="UP001606300"/>
    </source>
</evidence>
<proteinExistence type="predicted"/>
<accession>A0ABW7ELU4</accession>
<dbReference type="Proteomes" id="UP001606300">
    <property type="component" value="Unassembled WGS sequence"/>
</dbReference>
<name>A0ABW7ELU4_9BURK</name>
<dbReference type="EMBL" id="JBIGHY010000003">
    <property type="protein sequence ID" value="MFG6414461.1"/>
    <property type="molecule type" value="Genomic_DNA"/>
</dbReference>
<evidence type="ECO:0000313" key="2">
    <source>
        <dbReference type="EMBL" id="MFG6414461.1"/>
    </source>
</evidence>
<feature type="signal peptide" evidence="1">
    <location>
        <begin position="1"/>
        <end position="23"/>
    </location>
</feature>
<reference evidence="2 3" key="1">
    <citation type="submission" date="2024-09" db="EMBL/GenBank/DDBJ databases">
        <title>Novel species of the genus Pelomonas and Roseateles isolated from streams.</title>
        <authorList>
            <person name="Lu H."/>
        </authorList>
    </citation>
    <scope>NUCLEOTIDE SEQUENCE [LARGE SCALE GENOMIC DNA]</scope>
    <source>
        <strain evidence="2 3">DC23W</strain>
    </source>
</reference>
<comment type="caution">
    <text evidence="2">The sequence shown here is derived from an EMBL/GenBank/DDBJ whole genome shotgun (WGS) entry which is preliminary data.</text>
</comment>
<evidence type="ECO:0008006" key="4">
    <source>
        <dbReference type="Google" id="ProtNLM"/>
    </source>
</evidence>
<evidence type="ECO:0000256" key="1">
    <source>
        <dbReference type="SAM" id="SignalP"/>
    </source>
</evidence>
<dbReference type="RefSeq" id="WP_394470534.1">
    <property type="nucleotide sequence ID" value="NZ_JBIGHY010000003.1"/>
</dbReference>
<keyword evidence="1" id="KW-0732">Signal</keyword>